<reference evidence="1" key="1">
    <citation type="submission" date="2021-06" db="EMBL/GenBank/DDBJ databases">
        <authorList>
            <person name="Kallberg Y."/>
            <person name="Tangrot J."/>
            <person name="Rosling A."/>
        </authorList>
    </citation>
    <scope>NUCLEOTIDE SEQUENCE</scope>
    <source>
        <strain evidence="1">AU212A</strain>
    </source>
</reference>
<keyword evidence="2" id="KW-1185">Reference proteome</keyword>
<evidence type="ECO:0000313" key="1">
    <source>
        <dbReference type="EMBL" id="CAG8718509.1"/>
    </source>
</evidence>
<accession>A0ACA9PPP8</accession>
<dbReference type="Proteomes" id="UP000789860">
    <property type="component" value="Unassembled WGS sequence"/>
</dbReference>
<proteinExistence type="predicted"/>
<dbReference type="EMBL" id="CAJVPM010046360">
    <property type="protein sequence ID" value="CAG8718509.1"/>
    <property type="molecule type" value="Genomic_DNA"/>
</dbReference>
<organism evidence="1 2">
    <name type="scientific">Scutellospora calospora</name>
    <dbReference type="NCBI Taxonomy" id="85575"/>
    <lineage>
        <taxon>Eukaryota</taxon>
        <taxon>Fungi</taxon>
        <taxon>Fungi incertae sedis</taxon>
        <taxon>Mucoromycota</taxon>
        <taxon>Glomeromycotina</taxon>
        <taxon>Glomeromycetes</taxon>
        <taxon>Diversisporales</taxon>
        <taxon>Gigasporaceae</taxon>
        <taxon>Scutellospora</taxon>
    </lineage>
</organism>
<feature type="non-terminal residue" evidence="1">
    <location>
        <position position="136"/>
    </location>
</feature>
<gene>
    <name evidence="1" type="ORF">SCALOS_LOCUS11165</name>
</gene>
<name>A0ACA9PPP8_9GLOM</name>
<comment type="caution">
    <text evidence="1">The sequence shown here is derived from an EMBL/GenBank/DDBJ whole genome shotgun (WGS) entry which is preliminary data.</text>
</comment>
<evidence type="ECO:0000313" key="2">
    <source>
        <dbReference type="Proteomes" id="UP000789860"/>
    </source>
</evidence>
<protein>
    <submittedName>
        <fullName evidence="1">11428_t:CDS:1</fullName>
    </submittedName>
</protein>
<sequence length="136" mass="16098">LEIDMRWNSTLAMFERYLHLHLAISEMCSKDSLMLSSLENEDLLILKSLLILKIAQHINRTKNHSNVIQLMKKKFEKYWSVIIDHIIIAHVLDPRYKLEHLKETLIEVSRYSDTAAESFVENIRQKIILYGAKYQN</sequence>
<feature type="non-terminal residue" evidence="1">
    <location>
        <position position="1"/>
    </location>
</feature>